<dbReference type="KEGG" id="aten:116295451"/>
<dbReference type="RefSeq" id="XP_031559117.1">
    <property type="nucleotide sequence ID" value="XM_031703257.1"/>
</dbReference>
<sequence length="554" mass="61888">MATTVAHKESEAELFSLLKSANLLDYYSNFIEQGGDDIHQFCDATEEEFKEMVCLVGMSAKPLHVRRLQKCLVEWKAKKARRGDQTPEKSSSWIDGWTPNQSPNVPRTPTAIVTTPSNVSSRKRKASSGSAGKESTEKRVVELKLPPMDVIIDWEKLDPERQQLIREHSKIYGRDEKKRKSDNLNCHEQMINEAAAQLCLRDPTLLVRRDELFTMARRVVRESGFTYVHGHSRSKFISPGSEELMLDTYVQDLTEKHFGKRPHQSQVNKHKRIERLTEIDNLLQKNKELQEDILRKIEESRTLLNGTEVNSYQAELSKLQNDQVSLQIEQKDLRKKQRRSDRYYSNKEPKDSDSGEGENADGDRQEEVQEGAGVHGSGVEEAFVERSEVQNASHAHTQAMAVQQQQQPAAVVTEILQPASDNTASTTSVTEDESSVRALYSAFMPNQMTNEEHHQAAAAAHAANMASFQAAARGQVQGYAIGTTAITDPTINALLSLSAKDKTMVQGVHNMDGVGMTVPVTATPGTHSTVFSSPNITVVMPTGHTLPSNMQGWR</sequence>
<feature type="domain" description="Nab N-terminal" evidence="8">
    <location>
        <begin position="8"/>
        <end position="79"/>
    </location>
</feature>
<dbReference type="Pfam" id="PF04904">
    <property type="entry name" value="SAM_NCD1"/>
    <property type="match status" value="1"/>
</dbReference>
<feature type="domain" description="NAB co-repressor" evidence="9">
    <location>
        <begin position="148"/>
        <end position="233"/>
    </location>
</feature>
<evidence type="ECO:0000256" key="2">
    <source>
        <dbReference type="ARBA" id="ARBA00008864"/>
    </source>
</evidence>
<dbReference type="PANTHER" id="PTHR12623">
    <property type="entry name" value="NGFI-A BINDING PROTEIN"/>
    <property type="match status" value="1"/>
</dbReference>
<evidence type="ECO:0000313" key="10">
    <source>
        <dbReference type="Proteomes" id="UP000515163"/>
    </source>
</evidence>
<evidence type="ECO:0000256" key="1">
    <source>
        <dbReference type="ARBA" id="ARBA00004123"/>
    </source>
</evidence>
<feature type="compositionally biased region" description="Polar residues" evidence="7">
    <location>
        <begin position="88"/>
        <end position="119"/>
    </location>
</feature>
<evidence type="ECO:0000256" key="5">
    <source>
        <dbReference type="ARBA" id="ARBA00023163"/>
    </source>
</evidence>
<dbReference type="OrthoDB" id="5970235at2759"/>
<evidence type="ECO:0000259" key="8">
    <source>
        <dbReference type="Pfam" id="PF04904"/>
    </source>
</evidence>
<dbReference type="InParanoid" id="A0A6P8I2I9"/>
<dbReference type="InterPro" id="IPR038398">
    <property type="entry name" value="NCD2_sf"/>
</dbReference>
<dbReference type="Gene3D" id="1.10.150.50">
    <property type="entry name" value="Transcription Factor, Ets-1"/>
    <property type="match status" value="1"/>
</dbReference>
<organism evidence="10 11">
    <name type="scientific">Actinia tenebrosa</name>
    <name type="common">Australian red waratah sea anemone</name>
    <dbReference type="NCBI Taxonomy" id="6105"/>
    <lineage>
        <taxon>Eukaryota</taxon>
        <taxon>Metazoa</taxon>
        <taxon>Cnidaria</taxon>
        <taxon>Anthozoa</taxon>
        <taxon>Hexacorallia</taxon>
        <taxon>Actiniaria</taxon>
        <taxon>Actiniidae</taxon>
        <taxon>Actinia</taxon>
    </lineage>
</organism>
<protein>
    <submittedName>
        <fullName evidence="11">Uncharacterized protein LOC116295451 isoform X1</fullName>
    </submittedName>
</protein>
<feature type="region of interest" description="Disordered" evidence="7">
    <location>
        <begin position="79"/>
        <end position="138"/>
    </location>
</feature>
<dbReference type="GO" id="GO:0045892">
    <property type="term" value="P:negative regulation of DNA-templated transcription"/>
    <property type="evidence" value="ECO:0007669"/>
    <property type="project" value="InterPro"/>
</dbReference>
<keyword evidence="3" id="KW-0678">Repressor</keyword>
<dbReference type="Gene3D" id="1.20.120.2010">
    <property type="entry name" value="NAB conserved domain 2"/>
    <property type="match status" value="1"/>
</dbReference>
<comment type="subcellular location">
    <subcellularLocation>
        <location evidence="1">Nucleus</location>
    </subcellularLocation>
</comment>
<gene>
    <name evidence="11" type="primary">LOC116295451</name>
</gene>
<dbReference type="AlphaFoldDB" id="A0A6P8I2I9"/>
<dbReference type="GO" id="GO:0005634">
    <property type="term" value="C:nucleus"/>
    <property type="evidence" value="ECO:0007669"/>
    <property type="project" value="UniProtKB-SubCell"/>
</dbReference>
<dbReference type="InterPro" id="IPR006989">
    <property type="entry name" value="NAB_co-repressor_dom"/>
</dbReference>
<dbReference type="CDD" id="cd09487">
    <property type="entry name" value="SAM_superfamily"/>
    <property type="match status" value="1"/>
</dbReference>
<proteinExistence type="inferred from homology"/>
<evidence type="ECO:0000256" key="4">
    <source>
        <dbReference type="ARBA" id="ARBA00023015"/>
    </source>
</evidence>
<name>A0A6P8I2I9_ACTTE</name>
<dbReference type="GeneID" id="116295451"/>
<evidence type="ECO:0000313" key="11">
    <source>
        <dbReference type="RefSeq" id="XP_031559117.1"/>
    </source>
</evidence>
<dbReference type="InterPro" id="IPR006988">
    <property type="entry name" value="Nab_N"/>
</dbReference>
<keyword evidence="4" id="KW-0805">Transcription regulation</keyword>
<feature type="compositionally biased region" description="Basic and acidic residues" evidence="7">
    <location>
        <begin position="340"/>
        <end position="353"/>
    </location>
</feature>
<feature type="region of interest" description="Disordered" evidence="7">
    <location>
        <begin position="330"/>
        <end position="376"/>
    </location>
</feature>
<dbReference type="GO" id="GO:0003712">
    <property type="term" value="F:transcription coregulator activity"/>
    <property type="evidence" value="ECO:0007669"/>
    <property type="project" value="InterPro"/>
</dbReference>
<reference evidence="11" key="1">
    <citation type="submission" date="2025-08" db="UniProtKB">
        <authorList>
            <consortium name="RefSeq"/>
        </authorList>
    </citation>
    <scope>IDENTIFICATION</scope>
    <source>
        <tissue evidence="11">Tentacle</tissue>
    </source>
</reference>
<dbReference type="Pfam" id="PF04905">
    <property type="entry name" value="NCD2"/>
    <property type="match status" value="1"/>
</dbReference>
<dbReference type="InterPro" id="IPR039040">
    <property type="entry name" value="NAB_fam"/>
</dbReference>
<keyword evidence="5" id="KW-0804">Transcription</keyword>
<evidence type="ECO:0000256" key="6">
    <source>
        <dbReference type="ARBA" id="ARBA00023242"/>
    </source>
</evidence>
<keyword evidence="10" id="KW-1185">Reference proteome</keyword>
<evidence type="ECO:0000256" key="7">
    <source>
        <dbReference type="SAM" id="MobiDB-lite"/>
    </source>
</evidence>
<accession>A0A6P8I2I9</accession>
<evidence type="ECO:0000259" key="9">
    <source>
        <dbReference type="Pfam" id="PF04905"/>
    </source>
</evidence>
<dbReference type="Proteomes" id="UP000515163">
    <property type="component" value="Unplaced"/>
</dbReference>
<dbReference type="PANTHER" id="PTHR12623:SF10">
    <property type="entry name" value="NGFI-A-BINDING PROTEIN HOMOLOG"/>
    <property type="match status" value="1"/>
</dbReference>
<keyword evidence="6" id="KW-0539">Nucleus</keyword>
<dbReference type="InterPro" id="IPR013761">
    <property type="entry name" value="SAM/pointed_sf"/>
</dbReference>
<comment type="similarity">
    <text evidence="2">Belongs to the NAB family.</text>
</comment>
<evidence type="ECO:0000256" key="3">
    <source>
        <dbReference type="ARBA" id="ARBA00022491"/>
    </source>
</evidence>